<sequence length="212" mass="23335">MTSDFDFYDPFRSALYSCAEVQVCKTVQALVAALIGPSSVAPPAAVLLTEPTLVERKRRRSPVHAALSDYVHKKGGRVVFACSFSSFVTPPDLDSYFKDIWALPWRFGSYQRTVHHLQPNHPIVSKTTFPKLPNNYSMKTVDLKGVKPEDCVYMPSADSRVQSMVFAPRLVEQGQPGAAMTLVGSGWVGWVGDVNAEEGSTEVLLAMMGLKH</sequence>
<gene>
    <name evidence="1" type="ORF">FISHEDRAFT_48815</name>
</gene>
<protein>
    <submittedName>
        <fullName evidence="1">Uncharacterized protein</fullName>
    </submittedName>
</protein>
<proteinExistence type="predicted"/>
<dbReference type="AlphaFoldDB" id="A0A0D7A531"/>
<accession>A0A0D7A531</accession>
<evidence type="ECO:0000313" key="2">
    <source>
        <dbReference type="Proteomes" id="UP000054144"/>
    </source>
</evidence>
<name>A0A0D7A531_9AGAR</name>
<dbReference type="EMBL" id="KN882046">
    <property type="protein sequence ID" value="KIY45810.1"/>
    <property type="molecule type" value="Genomic_DNA"/>
</dbReference>
<evidence type="ECO:0000313" key="1">
    <source>
        <dbReference type="EMBL" id="KIY45810.1"/>
    </source>
</evidence>
<dbReference type="Proteomes" id="UP000054144">
    <property type="component" value="Unassembled WGS sequence"/>
</dbReference>
<keyword evidence="2" id="KW-1185">Reference proteome</keyword>
<organism evidence="1 2">
    <name type="scientific">Fistulina hepatica ATCC 64428</name>
    <dbReference type="NCBI Taxonomy" id="1128425"/>
    <lineage>
        <taxon>Eukaryota</taxon>
        <taxon>Fungi</taxon>
        <taxon>Dikarya</taxon>
        <taxon>Basidiomycota</taxon>
        <taxon>Agaricomycotina</taxon>
        <taxon>Agaricomycetes</taxon>
        <taxon>Agaricomycetidae</taxon>
        <taxon>Agaricales</taxon>
        <taxon>Fistulinaceae</taxon>
        <taxon>Fistulina</taxon>
    </lineage>
</organism>
<reference evidence="1 2" key="1">
    <citation type="journal article" date="2015" name="Fungal Genet. Biol.">
        <title>Evolution of novel wood decay mechanisms in Agaricales revealed by the genome sequences of Fistulina hepatica and Cylindrobasidium torrendii.</title>
        <authorList>
            <person name="Floudas D."/>
            <person name="Held B.W."/>
            <person name="Riley R."/>
            <person name="Nagy L.G."/>
            <person name="Koehler G."/>
            <person name="Ransdell A.S."/>
            <person name="Younus H."/>
            <person name="Chow J."/>
            <person name="Chiniquy J."/>
            <person name="Lipzen A."/>
            <person name="Tritt A."/>
            <person name="Sun H."/>
            <person name="Haridas S."/>
            <person name="LaButti K."/>
            <person name="Ohm R.A."/>
            <person name="Kues U."/>
            <person name="Blanchette R.A."/>
            <person name="Grigoriev I.V."/>
            <person name="Minto R.E."/>
            <person name="Hibbett D.S."/>
        </authorList>
    </citation>
    <scope>NUCLEOTIDE SEQUENCE [LARGE SCALE GENOMIC DNA]</scope>
    <source>
        <strain evidence="1 2">ATCC 64428</strain>
    </source>
</reference>
<dbReference type="OrthoDB" id="245563at2759"/>